<evidence type="ECO:0000259" key="12">
    <source>
        <dbReference type="Pfam" id="PF17657"/>
    </source>
</evidence>
<evidence type="ECO:0000256" key="1">
    <source>
        <dbReference type="ARBA" id="ARBA00004496"/>
    </source>
</evidence>
<comment type="subcellular location">
    <subcellularLocation>
        <location evidence="1">Cytoplasm</location>
    </subcellularLocation>
</comment>
<feature type="domain" description="OB" evidence="9">
    <location>
        <begin position="826"/>
        <end position="899"/>
    </location>
</feature>
<dbReference type="InterPro" id="IPR004805">
    <property type="entry name" value="DnaE2/DnaE/PolC"/>
</dbReference>
<reference evidence="13 14" key="1">
    <citation type="journal article" date="2010" name="PLoS ONE">
        <title>The glycobiome of the rumen bacterium Butyrivibrio proteoclasticus B316(T) highlights adaptation to a polysaccharide-rich environment.</title>
        <authorList>
            <person name="Kelly W.J."/>
            <person name="Leahy S.C."/>
            <person name="Altermann E."/>
            <person name="Yeoman C.J."/>
            <person name="Dunne J.C."/>
            <person name="Kong Z."/>
            <person name="Pacheco D.M."/>
            <person name="Li D."/>
            <person name="Noel S.J."/>
            <person name="Moon C.D."/>
            <person name="Cookson A.L."/>
            <person name="Attwood G.T."/>
        </authorList>
    </citation>
    <scope>NUCLEOTIDE SEQUENCE [LARGE SCALE GENOMIC DNA]</scope>
    <source>
        <strain evidence="14">ATCC 51982 / DSM 14932 / B316</strain>
        <plasmid evidence="14">Plasmid pCY360</plasmid>
    </source>
</reference>
<dbReference type="PANTHER" id="PTHR32294:SF0">
    <property type="entry name" value="DNA POLYMERASE III SUBUNIT ALPHA"/>
    <property type="match status" value="1"/>
</dbReference>
<dbReference type="PANTHER" id="PTHR32294">
    <property type="entry name" value="DNA POLYMERASE III SUBUNIT ALPHA"/>
    <property type="match status" value="1"/>
</dbReference>
<dbReference type="GO" id="GO:0008408">
    <property type="term" value="F:3'-5' exonuclease activity"/>
    <property type="evidence" value="ECO:0007669"/>
    <property type="project" value="InterPro"/>
</dbReference>
<dbReference type="GO" id="GO:0005737">
    <property type="term" value="C:cytoplasm"/>
    <property type="evidence" value="ECO:0007669"/>
    <property type="project" value="UniProtKB-SubCell"/>
</dbReference>
<dbReference type="EMBL" id="CP001812">
    <property type="protein sequence ID" value="ADL36201.1"/>
    <property type="molecule type" value="Genomic_DNA"/>
</dbReference>
<dbReference type="Gene3D" id="2.40.50.140">
    <property type="entry name" value="Nucleic acid-binding proteins"/>
    <property type="match status" value="1"/>
</dbReference>
<geneLocation type="plasmid" evidence="13 14">
    <name>pCY360</name>
</geneLocation>
<dbReference type="HOGENOM" id="CLU_001600_0_1_9"/>
<keyword evidence="5" id="KW-0235">DNA replication</keyword>
<dbReference type="InterPro" id="IPR011708">
    <property type="entry name" value="DNA_pol3_alpha_NTPase_dom"/>
</dbReference>
<dbReference type="InterPro" id="IPR004365">
    <property type="entry name" value="NA-bd_OB_tRNA"/>
</dbReference>
<keyword evidence="3 13" id="KW-0808">Transferase</keyword>
<sequence length="972" mass="109105">MREPIANIVLPEDVLKNLTKADKLLIKNTIKGTNERYKDFPEEKLSNEELLRRVSYELEVIITMGFSDYFLVVADFLQVGQKIGHMPLDRIEHLRAHMTEMSIEEMISYIEEDMSYPGFTIGIGRGSGAGSVVAYVNYITNVEPTQYDLLFERFLNPERVSMPDFDSDLSKAEAPYGVRDIVIEYVGKKYGYDGVCGICTPSTLAPKAAVMNTANILVDREFQKKKGFKEGDYIPNSEKDPVWVEINKHYTDLSKAIRADIPEDPGTTFSSEMEDGSTLYESLKMKYAGSKDATEIIELANMLDGVNDNYGKHAAGVIIADNGNVGEYGALMYDDESNGWKIQMNAVECEDTAGLLKMDFLGLKTLNIITMALRLIYENRGIYINVENLPDDPEVYSKIFATGNTVEVFQFSSNGMKQMLKKFKPDKFDDLTLLNATFRPGPMKYIDPIADKKHGRPVETSAFDKVPQIQELLAPTYGYPVYQEQVMRIFQIMGQYSIGGADEIRRAMSKKKQYIIAENREIFVHGGEMENHRTHKSIHVGGAMELGIAEDTAYEVFDALSDFAKYGFNKSHSLAYAKTAYMTAWLKLHYPIEFYTACLCIEENKEMAAILADAKANGVKIAPVDINTSRAGFTCDTEQIYFGFAGVSMEKATQNLTHDYVSVADFILRGGIKGSKLEGLVKVGAFDNFTTSRKALLEVLPVYAEHMEAIKKAQANVTKYTNILADMEADPEGKTLLKKYDRKSWPKKEEAQTRLENAKESLDFHTKAIKAQVIPMQQFKDTMYERLQAEKDLCGLYLTGHPVDMYGTPKDNGCMEIINSTGNCHIMGQISNLRICSTKADASKKLAFFDIEDQTDKIHVCCFTESFNNNGSKLANDMVVKLSGTVKADKQDPDTLQFILNKGDKSVIPLAVAKSEFTFNIKDLTQLKELQDKLSDFEMAGGHPAYIYDMSTGDRMKLDICLMDEAENIRVA</sequence>
<protein>
    <recommendedName>
        <fullName evidence="2">DNA-directed DNA polymerase</fullName>
        <ecNumber evidence="2">2.7.7.7</ecNumber>
    </recommendedName>
</protein>
<dbReference type="GO" id="GO:0006260">
    <property type="term" value="P:DNA replication"/>
    <property type="evidence" value="ECO:0007669"/>
    <property type="project" value="UniProtKB-KW"/>
</dbReference>
<comment type="catalytic activity">
    <reaction evidence="7">
        <text>DNA(n) + a 2'-deoxyribonucleoside 5'-triphosphate = DNA(n+1) + diphosphate</text>
        <dbReference type="Rhea" id="RHEA:22508"/>
        <dbReference type="Rhea" id="RHEA-COMP:17339"/>
        <dbReference type="Rhea" id="RHEA-COMP:17340"/>
        <dbReference type="ChEBI" id="CHEBI:33019"/>
        <dbReference type="ChEBI" id="CHEBI:61560"/>
        <dbReference type="ChEBI" id="CHEBI:173112"/>
        <dbReference type="EC" id="2.7.7.7"/>
    </reaction>
</comment>
<dbReference type="GO" id="GO:0003887">
    <property type="term" value="F:DNA-directed DNA polymerase activity"/>
    <property type="evidence" value="ECO:0007669"/>
    <property type="project" value="UniProtKB-KW"/>
</dbReference>
<name>E0S469_BUTPB</name>
<evidence type="ECO:0000256" key="4">
    <source>
        <dbReference type="ARBA" id="ARBA00022695"/>
    </source>
</evidence>
<dbReference type="Pfam" id="PF14579">
    <property type="entry name" value="HHH_6"/>
    <property type="match status" value="1"/>
</dbReference>
<evidence type="ECO:0000259" key="9">
    <source>
        <dbReference type="Pfam" id="PF01336"/>
    </source>
</evidence>
<evidence type="ECO:0000256" key="6">
    <source>
        <dbReference type="ARBA" id="ARBA00022932"/>
    </source>
</evidence>
<evidence type="ECO:0000259" key="10">
    <source>
        <dbReference type="Pfam" id="PF07733"/>
    </source>
</evidence>
<evidence type="ECO:0000256" key="8">
    <source>
        <dbReference type="SAM" id="Coils"/>
    </source>
</evidence>
<evidence type="ECO:0000256" key="7">
    <source>
        <dbReference type="ARBA" id="ARBA00049244"/>
    </source>
</evidence>
<evidence type="ECO:0000313" key="13">
    <source>
        <dbReference type="EMBL" id="ADL36201.1"/>
    </source>
</evidence>
<keyword evidence="4 13" id="KW-0548">Nucleotidyltransferase</keyword>
<dbReference type="EC" id="2.7.7.7" evidence="2"/>
<keyword evidence="8" id="KW-0175">Coiled coil</keyword>
<dbReference type="Pfam" id="PF17657">
    <property type="entry name" value="DNA_pol3_finger"/>
    <property type="match status" value="1"/>
</dbReference>
<feature type="domain" description="DNA polymerase III alpha subunit finger" evidence="12">
    <location>
        <begin position="365"/>
        <end position="528"/>
    </location>
</feature>
<dbReference type="Proteomes" id="UP000001299">
    <property type="component" value="Plasmid pCY360"/>
</dbReference>
<evidence type="ECO:0000256" key="3">
    <source>
        <dbReference type="ARBA" id="ARBA00022679"/>
    </source>
</evidence>
<feature type="domain" description="Bacterial DNA polymerase III alpha subunit NTPase" evidence="10">
    <location>
        <begin position="25"/>
        <end position="83"/>
    </location>
</feature>
<dbReference type="InterPro" id="IPR029460">
    <property type="entry name" value="DNAPol_HHH"/>
</dbReference>
<keyword evidence="14" id="KW-1185">Reference proteome</keyword>
<feature type="domain" description="Bacterial DNA polymerase III alpha subunit NTPase" evidence="10">
    <location>
        <begin position="118"/>
        <end position="362"/>
    </location>
</feature>
<dbReference type="GO" id="GO:0003676">
    <property type="term" value="F:nucleic acid binding"/>
    <property type="evidence" value="ECO:0007669"/>
    <property type="project" value="InterPro"/>
</dbReference>
<dbReference type="Gene3D" id="1.10.150.870">
    <property type="match status" value="1"/>
</dbReference>
<feature type="coiled-coil region" evidence="8">
    <location>
        <begin position="710"/>
        <end position="768"/>
    </location>
</feature>
<evidence type="ECO:0000313" key="14">
    <source>
        <dbReference type="Proteomes" id="UP000001299"/>
    </source>
</evidence>
<keyword evidence="13" id="KW-0614">Plasmid</keyword>
<gene>
    <name evidence="13" type="primary">dnaE2</name>
    <name evidence="13" type="ordered locus">bpr_II264</name>
</gene>
<accession>E0S469</accession>
<organism evidence="13 14">
    <name type="scientific">Butyrivibrio proteoclasticus (strain ATCC 51982 / DSM 14932 / B316)</name>
    <name type="common">Clostridium proteoclasticum</name>
    <dbReference type="NCBI Taxonomy" id="515622"/>
    <lineage>
        <taxon>Bacteria</taxon>
        <taxon>Bacillati</taxon>
        <taxon>Bacillota</taxon>
        <taxon>Clostridia</taxon>
        <taxon>Lachnospirales</taxon>
        <taxon>Lachnospiraceae</taxon>
        <taxon>Butyrivibrio</taxon>
    </lineage>
</organism>
<dbReference type="KEGG" id="bpb:bpr_II264"/>
<proteinExistence type="predicted"/>
<feature type="domain" description="DNA polymerase helix-hairpin-helix motif" evidence="11">
    <location>
        <begin position="618"/>
        <end position="696"/>
    </location>
</feature>
<keyword evidence="6" id="KW-0239">DNA-directed DNA polymerase</keyword>
<evidence type="ECO:0000259" key="11">
    <source>
        <dbReference type="Pfam" id="PF14579"/>
    </source>
</evidence>
<dbReference type="AlphaFoldDB" id="E0S469"/>
<evidence type="ECO:0000256" key="5">
    <source>
        <dbReference type="ARBA" id="ARBA00022705"/>
    </source>
</evidence>
<dbReference type="InterPro" id="IPR040982">
    <property type="entry name" value="DNA_pol3_finger"/>
</dbReference>
<dbReference type="Pfam" id="PF01336">
    <property type="entry name" value="tRNA_anti-codon"/>
    <property type="match status" value="1"/>
</dbReference>
<dbReference type="NCBIfam" id="TIGR00594">
    <property type="entry name" value="polc"/>
    <property type="match status" value="1"/>
</dbReference>
<dbReference type="Pfam" id="PF07733">
    <property type="entry name" value="DNA_pol3_alpha"/>
    <property type="match status" value="2"/>
</dbReference>
<evidence type="ECO:0000256" key="2">
    <source>
        <dbReference type="ARBA" id="ARBA00012417"/>
    </source>
</evidence>
<dbReference type="InterPro" id="IPR012340">
    <property type="entry name" value="NA-bd_OB-fold"/>
</dbReference>
<dbReference type="RefSeq" id="WP_013282850.1">
    <property type="nucleotide sequence ID" value="NC_014389.1"/>
</dbReference>